<gene>
    <name evidence="2" type="ORF">BSL78_00248</name>
</gene>
<feature type="region of interest" description="Disordered" evidence="1">
    <location>
        <begin position="511"/>
        <end position="544"/>
    </location>
</feature>
<evidence type="ECO:0000313" key="2">
    <source>
        <dbReference type="EMBL" id="PIK62797.1"/>
    </source>
</evidence>
<dbReference type="EMBL" id="MRZV01000005">
    <property type="protein sequence ID" value="PIK62797.1"/>
    <property type="molecule type" value="Genomic_DNA"/>
</dbReference>
<organism evidence="2 3">
    <name type="scientific">Stichopus japonicus</name>
    <name type="common">Sea cucumber</name>
    <dbReference type="NCBI Taxonomy" id="307972"/>
    <lineage>
        <taxon>Eukaryota</taxon>
        <taxon>Metazoa</taxon>
        <taxon>Echinodermata</taxon>
        <taxon>Eleutherozoa</taxon>
        <taxon>Echinozoa</taxon>
        <taxon>Holothuroidea</taxon>
        <taxon>Aspidochirotacea</taxon>
        <taxon>Aspidochirotida</taxon>
        <taxon>Stichopodidae</taxon>
        <taxon>Apostichopus</taxon>
    </lineage>
</organism>
<reference evidence="2 3" key="1">
    <citation type="journal article" date="2017" name="PLoS Biol.">
        <title>The sea cucumber genome provides insights into morphological evolution and visceral regeneration.</title>
        <authorList>
            <person name="Zhang X."/>
            <person name="Sun L."/>
            <person name="Yuan J."/>
            <person name="Sun Y."/>
            <person name="Gao Y."/>
            <person name="Zhang L."/>
            <person name="Li S."/>
            <person name="Dai H."/>
            <person name="Hamel J.F."/>
            <person name="Liu C."/>
            <person name="Yu Y."/>
            <person name="Liu S."/>
            <person name="Lin W."/>
            <person name="Guo K."/>
            <person name="Jin S."/>
            <person name="Xu P."/>
            <person name="Storey K.B."/>
            <person name="Huan P."/>
            <person name="Zhang T."/>
            <person name="Zhou Y."/>
            <person name="Zhang J."/>
            <person name="Lin C."/>
            <person name="Li X."/>
            <person name="Xing L."/>
            <person name="Huo D."/>
            <person name="Sun M."/>
            <person name="Wang L."/>
            <person name="Mercier A."/>
            <person name="Li F."/>
            <person name="Yang H."/>
            <person name="Xiang J."/>
        </authorList>
    </citation>
    <scope>NUCLEOTIDE SEQUENCE [LARGE SCALE GENOMIC DNA]</scope>
    <source>
        <strain evidence="2">Shaxun</strain>
        <tissue evidence="2">Muscle</tissue>
    </source>
</reference>
<name>A0A2G8LR95_STIJA</name>
<sequence length="557" mass="62526">MGKLWTIIKIPAGRVSTVAMLLVVFLNSCYCDICKKEKVSVEHPCTSKGLGTIDGRFLPCDVETIYDQLYPAPQSQDNTEVLSSFNAANCANEDSGYELGFKFSWTIRNADDNVTGLTLVISHNDLRLFYHMVNINLTQQLNHSGMGRNWTFLQFYAQVQPTSSQGWLAQEIYVPVDCTNIPVPISSFCPATPSILPTATAFCNKTVSVVFTSEPPPGIGTNKYYYVRIALYIGREQKYWLDIQRPATDGADSYPVALFHNVTAGTYIVKFAYLSDYKIPCGGNFYEASKNITVQDVLPVSLSLNLVGRPCEQRTMEVNMTRDKVKDGVKSVYNNGRLCLFQEASTNRLRNDCRQIYIPDWNPTVSFPQMEPGNYTAEFVYIDGSKYEQCSEDAVFRSELEYPCKEVKCHFRSTEVKVSNPCKLDNPKNKAYMNFTCGRVTDKSLTIIKDCCFAGFIIAYYWSLGRPLVRYFEKEKPASPIYIYPKDDNSLNGVIINGSVSPSDSSRTFFHGGQTDIHNNKSHTETEGSYLDPDSGLPPSPYDITSINDGRSRTIAV</sequence>
<proteinExistence type="predicted"/>
<accession>A0A2G8LR95</accession>
<dbReference type="Proteomes" id="UP000230750">
    <property type="component" value="Unassembled WGS sequence"/>
</dbReference>
<dbReference type="AlphaFoldDB" id="A0A2G8LR95"/>
<evidence type="ECO:0000313" key="3">
    <source>
        <dbReference type="Proteomes" id="UP000230750"/>
    </source>
</evidence>
<comment type="caution">
    <text evidence="2">The sequence shown here is derived from an EMBL/GenBank/DDBJ whole genome shotgun (WGS) entry which is preliminary data.</text>
</comment>
<evidence type="ECO:0000256" key="1">
    <source>
        <dbReference type="SAM" id="MobiDB-lite"/>
    </source>
</evidence>
<keyword evidence="3" id="KW-1185">Reference proteome</keyword>
<protein>
    <submittedName>
        <fullName evidence="2">Uncharacterized protein</fullName>
    </submittedName>
</protein>